<keyword evidence="10" id="KW-1185">Reference proteome</keyword>
<evidence type="ECO:0000256" key="3">
    <source>
        <dbReference type="ARBA" id="ARBA00022679"/>
    </source>
</evidence>
<dbReference type="InterPro" id="IPR038063">
    <property type="entry name" value="Transpep_catalytic_dom"/>
</dbReference>
<evidence type="ECO:0000256" key="1">
    <source>
        <dbReference type="ARBA" id="ARBA00004752"/>
    </source>
</evidence>
<evidence type="ECO:0000256" key="4">
    <source>
        <dbReference type="ARBA" id="ARBA00022960"/>
    </source>
</evidence>
<comment type="pathway">
    <text evidence="1 7">Cell wall biogenesis; peptidoglycan biosynthesis.</text>
</comment>
<name>A0ABP9EMP5_9GAMM</name>
<dbReference type="EMBL" id="BAABJZ010000019">
    <property type="protein sequence ID" value="GAA4881235.1"/>
    <property type="molecule type" value="Genomic_DNA"/>
</dbReference>
<proteinExistence type="inferred from homology"/>
<evidence type="ECO:0000256" key="6">
    <source>
        <dbReference type="ARBA" id="ARBA00023316"/>
    </source>
</evidence>
<accession>A0ABP9EMP5</accession>
<dbReference type="Proteomes" id="UP001499988">
    <property type="component" value="Unassembled WGS sequence"/>
</dbReference>
<evidence type="ECO:0000259" key="8">
    <source>
        <dbReference type="PROSITE" id="PS52029"/>
    </source>
</evidence>
<dbReference type="Pfam" id="PF03734">
    <property type="entry name" value="YkuD"/>
    <property type="match status" value="1"/>
</dbReference>
<dbReference type="CDD" id="cd16913">
    <property type="entry name" value="YkuD_like"/>
    <property type="match status" value="1"/>
</dbReference>
<dbReference type="SUPFAM" id="SSF141523">
    <property type="entry name" value="L,D-transpeptidase catalytic domain-like"/>
    <property type="match status" value="1"/>
</dbReference>
<keyword evidence="5 7" id="KW-0573">Peptidoglycan synthesis</keyword>
<evidence type="ECO:0000256" key="2">
    <source>
        <dbReference type="ARBA" id="ARBA00005992"/>
    </source>
</evidence>
<dbReference type="PANTHER" id="PTHR36699:SF1">
    <property type="entry name" value="L,D-TRANSPEPTIDASE YAFK-RELATED"/>
    <property type="match status" value="1"/>
</dbReference>
<feature type="active site" description="Nucleophile" evidence="7">
    <location>
        <position position="177"/>
    </location>
</feature>
<feature type="active site" description="Proton donor/acceptor" evidence="7">
    <location>
        <position position="169"/>
    </location>
</feature>
<comment type="similarity">
    <text evidence="2">Belongs to the YkuD family.</text>
</comment>
<keyword evidence="4 7" id="KW-0133">Cell shape</keyword>
<keyword evidence="3" id="KW-0808">Transferase</keyword>
<dbReference type="InterPro" id="IPR005490">
    <property type="entry name" value="LD_TPept_cat_dom"/>
</dbReference>
<keyword evidence="6 7" id="KW-0961">Cell wall biogenesis/degradation</keyword>
<comment type="caution">
    <text evidence="9">The sequence shown here is derived from an EMBL/GenBank/DDBJ whole genome shotgun (WGS) entry which is preliminary data.</text>
</comment>
<evidence type="ECO:0000313" key="10">
    <source>
        <dbReference type="Proteomes" id="UP001499988"/>
    </source>
</evidence>
<organism evidence="9 10">
    <name type="scientific">Ferrimonas pelagia</name>
    <dbReference type="NCBI Taxonomy" id="1177826"/>
    <lineage>
        <taxon>Bacteria</taxon>
        <taxon>Pseudomonadati</taxon>
        <taxon>Pseudomonadota</taxon>
        <taxon>Gammaproteobacteria</taxon>
        <taxon>Alteromonadales</taxon>
        <taxon>Ferrimonadaceae</taxon>
        <taxon>Ferrimonas</taxon>
    </lineage>
</organism>
<gene>
    <name evidence="9" type="ORF">GCM10023333_14260</name>
</gene>
<evidence type="ECO:0000256" key="5">
    <source>
        <dbReference type="ARBA" id="ARBA00022984"/>
    </source>
</evidence>
<feature type="domain" description="L,D-TPase catalytic" evidence="8">
    <location>
        <begin position="73"/>
        <end position="205"/>
    </location>
</feature>
<dbReference type="PANTHER" id="PTHR36699">
    <property type="entry name" value="LD-TRANSPEPTIDASE"/>
    <property type="match status" value="1"/>
</dbReference>
<evidence type="ECO:0000256" key="7">
    <source>
        <dbReference type="PROSITE-ProRule" id="PRU01373"/>
    </source>
</evidence>
<dbReference type="PROSITE" id="PS52029">
    <property type="entry name" value="LD_TPASE"/>
    <property type="match status" value="1"/>
</dbReference>
<protein>
    <recommendedName>
        <fullName evidence="8">L,D-TPase catalytic domain-containing protein</fullName>
    </recommendedName>
</protein>
<sequence length="247" mass="28237">MTGLTVDNGAQLNKRGGILRARLGSLLLLLLPVMAWGQGRTVDAVLSQYGPQARERLAPHWESLPDHRSFIASKWVALKQEQQLEIWLQDENKLWHKLRDYPIVKTSGSLRPKMRQGDLQVPEGVYRLDAANPNSQFHLSLRINYPNSMDRHYGALEQRDDLGGNIFIHGRDVSWGCLAMGDESIEELFVLAHDIGLDKIEMVISPRDPRRQPLKRPHGVPEWVELKYQEIEASLAELQSPLPIIWY</sequence>
<dbReference type="RefSeq" id="WP_345334662.1">
    <property type="nucleotide sequence ID" value="NZ_BAABJZ010000019.1"/>
</dbReference>
<reference evidence="10" key="1">
    <citation type="journal article" date="2019" name="Int. J. Syst. Evol. Microbiol.">
        <title>The Global Catalogue of Microorganisms (GCM) 10K type strain sequencing project: providing services to taxonomists for standard genome sequencing and annotation.</title>
        <authorList>
            <consortium name="The Broad Institute Genomics Platform"/>
            <consortium name="The Broad Institute Genome Sequencing Center for Infectious Disease"/>
            <person name="Wu L."/>
            <person name="Ma J."/>
        </authorList>
    </citation>
    <scope>NUCLEOTIDE SEQUENCE [LARGE SCALE GENOMIC DNA]</scope>
    <source>
        <strain evidence="10">JCM 18401</strain>
    </source>
</reference>
<evidence type="ECO:0000313" key="9">
    <source>
        <dbReference type="EMBL" id="GAA4881235.1"/>
    </source>
</evidence>